<keyword evidence="11" id="KW-1185">Reference proteome</keyword>
<dbReference type="GO" id="GO:0006882">
    <property type="term" value="P:intracellular zinc ion homeostasis"/>
    <property type="evidence" value="ECO:0007669"/>
    <property type="project" value="TreeGrafter"/>
</dbReference>
<feature type="transmembrane region" description="Helical" evidence="8">
    <location>
        <begin position="176"/>
        <end position="195"/>
    </location>
</feature>
<feature type="region of interest" description="Disordered" evidence="7">
    <location>
        <begin position="265"/>
        <end position="307"/>
    </location>
</feature>
<evidence type="ECO:0000259" key="10">
    <source>
        <dbReference type="Pfam" id="PF16916"/>
    </source>
</evidence>
<feature type="signal peptide" evidence="9">
    <location>
        <begin position="1"/>
        <end position="23"/>
    </location>
</feature>
<dbReference type="PANTHER" id="PTHR45820">
    <property type="entry name" value="FI23527P1"/>
    <property type="match status" value="1"/>
</dbReference>
<evidence type="ECO:0000256" key="6">
    <source>
        <dbReference type="ARBA" id="ARBA00023136"/>
    </source>
</evidence>
<keyword evidence="9" id="KW-0732">Signal</keyword>
<sequence>MRLLNWCMLGATTLLLMCEVAISQLCKSLITLVDGFHTLFILMHMALPLPQSESMLRPLLSSAPPLHSSFSLAAPPPTQPAEISTRPPLSNQTKSSDGSVTDQLNNHEADSEFNSIQICSAKFTPAASNCGLSYPTSRIQVVGVFIPTLLLASLCVAHVIEIISFCLEPHPVQRPLLLVVVGGVSVLLKMLLFGLNLDQLQEERGTVGRQPDAGAHLQVNPKALSEEESISLEESKNTSQSNVLSKVDDSMHSGVLVLCNPGTSSLPDADSKAPQSDIHLHDREVKSKDIREPETTRGVCTSSPLSERPLPDSQWPVFLQSFISVIWGLFTSLLALINSLVMLFIAPQFVHSSGSLSLLVYLDPCLSLLAVITLLAATLPQVYRYGWVLLQATPPHMCVSDLRRRIASVPGVQAVHDLHVWQLTESHMVASVHVHCFAGLPPHRCADLMSGVTKVLQSVGVTSSTVQPEFAPSCGSSADNKGNGSSMVQREDPSPPPLLACSLACGKACAGHMCCSLLEEETGNLLAPPAGETKEEPQTLVIENTFL</sequence>
<feature type="compositionally biased region" description="Polar residues" evidence="7">
    <location>
        <begin position="87"/>
        <end position="104"/>
    </location>
</feature>
<evidence type="ECO:0000256" key="8">
    <source>
        <dbReference type="SAM" id="Phobius"/>
    </source>
</evidence>
<proteinExistence type="inferred from homology"/>
<dbReference type="InterPro" id="IPR027469">
    <property type="entry name" value="Cation_efflux_TMD_sf"/>
</dbReference>
<feature type="region of interest" description="Disordered" evidence="7">
    <location>
        <begin position="470"/>
        <end position="493"/>
    </location>
</feature>
<dbReference type="GO" id="GO:0005794">
    <property type="term" value="C:Golgi apparatus"/>
    <property type="evidence" value="ECO:0007669"/>
    <property type="project" value="TreeGrafter"/>
</dbReference>
<evidence type="ECO:0000256" key="7">
    <source>
        <dbReference type="SAM" id="MobiDB-lite"/>
    </source>
</evidence>
<evidence type="ECO:0000256" key="1">
    <source>
        <dbReference type="ARBA" id="ARBA00004141"/>
    </source>
</evidence>
<evidence type="ECO:0000256" key="2">
    <source>
        <dbReference type="ARBA" id="ARBA00008873"/>
    </source>
</evidence>
<dbReference type="Gene3D" id="1.20.1510.10">
    <property type="entry name" value="Cation efflux protein transmembrane domain"/>
    <property type="match status" value="1"/>
</dbReference>
<gene>
    <name evidence="12" type="primary">LOC114445113</name>
</gene>
<dbReference type="OrthoDB" id="29444at2759"/>
<feature type="compositionally biased region" description="Polar residues" evidence="7">
    <location>
        <begin position="474"/>
        <end position="488"/>
    </location>
</feature>
<organism evidence="11 12">
    <name type="scientific">Parambassis ranga</name>
    <name type="common">Indian glassy fish</name>
    <dbReference type="NCBI Taxonomy" id="210632"/>
    <lineage>
        <taxon>Eukaryota</taxon>
        <taxon>Metazoa</taxon>
        <taxon>Chordata</taxon>
        <taxon>Craniata</taxon>
        <taxon>Vertebrata</taxon>
        <taxon>Euteleostomi</taxon>
        <taxon>Actinopterygii</taxon>
        <taxon>Neopterygii</taxon>
        <taxon>Teleostei</taxon>
        <taxon>Neoteleostei</taxon>
        <taxon>Acanthomorphata</taxon>
        <taxon>Ovalentaria</taxon>
        <taxon>Ambassidae</taxon>
        <taxon>Parambassis</taxon>
    </lineage>
</organism>
<dbReference type="GO" id="GO:0010312">
    <property type="term" value="P:detoxification of zinc ion"/>
    <property type="evidence" value="ECO:0007669"/>
    <property type="project" value="TreeGrafter"/>
</dbReference>
<evidence type="ECO:0000256" key="5">
    <source>
        <dbReference type="ARBA" id="ARBA00022989"/>
    </source>
</evidence>
<dbReference type="SUPFAM" id="SSF160240">
    <property type="entry name" value="Cation efflux protein cytoplasmic domain-like"/>
    <property type="match status" value="1"/>
</dbReference>
<evidence type="ECO:0000313" key="12">
    <source>
        <dbReference type="RefSeq" id="XP_028275877.1"/>
    </source>
</evidence>
<dbReference type="Proteomes" id="UP000515145">
    <property type="component" value="Chromosome 13"/>
</dbReference>
<feature type="region of interest" description="Disordered" evidence="7">
    <location>
        <begin position="75"/>
        <end position="104"/>
    </location>
</feature>
<dbReference type="GeneID" id="114445113"/>
<dbReference type="PANTHER" id="PTHR45820:SF6">
    <property type="entry name" value="ZINC_CADMIUM RESISTANCE PROTEIN-LIKE"/>
    <property type="match status" value="1"/>
</dbReference>
<comment type="subcellular location">
    <subcellularLocation>
        <location evidence="1">Membrane</location>
        <topology evidence="1">Multi-pass membrane protein</topology>
    </subcellularLocation>
</comment>
<dbReference type="GO" id="GO:0005385">
    <property type="term" value="F:zinc ion transmembrane transporter activity"/>
    <property type="evidence" value="ECO:0007669"/>
    <property type="project" value="TreeGrafter"/>
</dbReference>
<dbReference type="InterPro" id="IPR027470">
    <property type="entry name" value="Cation_efflux_CTD"/>
</dbReference>
<dbReference type="FunCoup" id="A0A6P7JG30">
    <property type="interactions" value="8"/>
</dbReference>
<feature type="transmembrane region" description="Helical" evidence="8">
    <location>
        <begin position="317"/>
        <end position="346"/>
    </location>
</feature>
<dbReference type="AlphaFoldDB" id="A0A6P7JG30"/>
<keyword evidence="6 8" id="KW-0472">Membrane</keyword>
<reference evidence="12" key="1">
    <citation type="submission" date="2025-08" db="UniProtKB">
        <authorList>
            <consortium name="RefSeq"/>
        </authorList>
    </citation>
    <scope>IDENTIFICATION</scope>
</reference>
<keyword evidence="4" id="KW-0862">Zinc</keyword>
<evidence type="ECO:0000256" key="4">
    <source>
        <dbReference type="ARBA" id="ARBA00022833"/>
    </source>
</evidence>
<keyword evidence="3 8" id="KW-0812">Transmembrane</keyword>
<dbReference type="GO" id="GO:0005783">
    <property type="term" value="C:endoplasmic reticulum"/>
    <property type="evidence" value="ECO:0007669"/>
    <property type="project" value="TreeGrafter"/>
</dbReference>
<evidence type="ECO:0000313" key="11">
    <source>
        <dbReference type="Proteomes" id="UP000515145"/>
    </source>
</evidence>
<accession>A0A6P7JG30</accession>
<dbReference type="GO" id="GO:0016020">
    <property type="term" value="C:membrane"/>
    <property type="evidence" value="ECO:0007669"/>
    <property type="project" value="UniProtKB-SubCell"/>
</dbReference>
<feature type="transmembrane region" description="Helical" evidence="8">
    <location>
        <begin position="358"/>
        <end position="379"/>
    </location>
</feature>
<keyword evidence="5 8" id="KW-1133">Transmembrane helix</keyword>
<evidence type="ECO:0000256" key="9">
    <source>
        <dbReference type="SAM" id="SignalP"/>
    </source>
</evidence>
<dbReference type="InterPro" id="IPR036837">
    <property type="entry name" value="Cation_efflux_CTD_sf"/>
</dbReference>
<name>A0A6P7JG30_9TELE</name>
<evidence type="ECO:0000256" key="3">
    <source>
        <dbReference type="ARBA" id="ARBA00022692"/>
    </source>
</evidence>
<dbReference type="Pfam" id="PF16916">
    <property type="entry name" value="ZT_dimer"/>
    <property type="match status" value="1"/>
</dbReference>
<feature type="compositionally biased region" description="Basic and acidic residues" evidence="7">
    <location>
        <begin position="278"/>
        <end position="295"/>
    </location>
</feature>
<feature type="transmembrane region" description="Helical" evidence="8">
    <location>
        <begin position="141"/>
        <end position="164"/>
    </location>
</feature>
<dbReference type="InParanoid" id="A0A6P7JG30"/>
<feature type="chain" id="PRO_5028279434" evidence="9">
    <location>
        <begin position="24"/>
        <end position="547"/>
    </location>
</feature>
<dbReference type="RefSeq" id="XP_028275877.1">
    <property type="nucleotide sequence ID" value="XM_028420076.1"/>
</dbReference>
<comment type="similarity">
    <text evidence="2">Belongs to the cation diffusion facilitator (CDF) transporter (TC 2.A.4) family. SLC30A subfamily.</text>
</comment>
<feature type="domain" description="Cation efflux protein cytoplasmic" evidence="10">
    <location>
        <begin position="395"/>
        <end position="467"/>
    </location>
</feature>
<dbReference type="GO" id="GO:0019855">
    <property type="term" value="F:calcium channel inhibitor activity"/>
    <property type="evidence" value="ECO:0007669"/>
    <property type="project" value="TreeGrafter"/>
</dbReference>
<protein>
    <submittedName>
        <fullName evidence="12">Zinc/cadmium resistance protein</fullName>
    </submittedName>
</protein>